<evidence type="ECO:0000313" key="3">
    <source>
        <dbReference type="EMBL" id="EOH99191.1"/>
    </source>
</evidence>
<evidence type="ECO:0000313" key="5">
    <source>
        <dbReference type="Proteomes" id="UP000013781"/>
    </source>
</evidence>
<dbReference type="CDD" id="cd00093">
    <property type="entry name" value="HTH_XRE"/>
    <property type="match status" value="1"/>
</dbReference>
<reference evidence="3 5" key="1">
    <citation type="submission" date="2013-02" db="EMBL/GenBank/DDBJ databases">
        <title>The Genome Sequence of Enterococcus moraviensis BAA-383.</title>
        <authorList>
            <consortium name="The Broad Institute Genome Sequencing Platform"/>
            <consortium name="The Broad Institute Genome Sequencing Center for Infectious Disease"/>
            <person name="Earl A.M."/>
            <person name="Gilmore M.S."/>
            <person name="Lebreton F."/>
            <person name="Walker B."/>
            <person name="Young S.K."/>
            <person name="Zeng Q."/>
            <person name="Gargeya S."/>
            <person name="Fitzgerald M."/>
            <person name="Haas B."/>
            <person name="Abouelleil A."/>
            <person name="Alvarado L."/>
            <person name="Arachchi H.M."/>
            <person name="Berlin A.M."/>
            <person name="Chapman S.B."/>
            <person name="Dewar J."/>
            <person name="Goldberg J."/>
            <person name="Griggs A."/>
            <person name="Gujja S."/>
            <person name="Hansen M."/>
            <person name="Howarth C."/>
            <person name="Imamovic A."/>
            <person name="Larimer J."/>
            <person name="McCowan C."/>
            <person name="Murphy C."/>
            <person name="Neiman D."/>
            <person name="Pearson M."/>
            <person name="Priest M."/>
            <person name="Roberts A."/>
            <person name="Saif S."/>
            <person name="Shea T."/>
            <person name="Sisk P."/>
            <person name="Sykes S."/>
            <person name="Wortman J."/>
            <person name="Nusbaum C."/>
            <person name="Birren B."/>
        </authorList>
    </citation>
    <scope>NUCLEOTIDE SEQUENCE [LARGE SCALE GENOMIC DNA]</scope>
    <source>
        <strain evidence="3 5">ATCC BAA-383</strain>
    </source>
</reference>
<dbReference type="EMBL" id="ASWB01000002">
    <property type="protein sequence ID" value="EOT72126.1"/>
    <property type="molecule type" value="Genomic_DNA"/>
</dbReference>
<dbReference type="Proteomes" id="UP000014157">
    <property type="component" value="Unassembled WGS sequence"/>
</dbReference>
<sequence>MKIDLKATGNRIKEIRKQHNYSMAAFANLVGNSSASTVNNWEKGNNLPKQARLEKIAILGNTTADWLRYGDFNDYIKQLLAKATLKKELTEEQLDQLIADLKKQKITYSQDLKILTLANELFPDLFESSYLVGLSQQPTSLIAEDFTTYHIEKDACYRADILPIIEDLLHDSPQKEINASILFIVFNLLKRAEHSNEFLTIPEILTLLSDVITDDIAYQHTSTSKVVDYTELIKKRTKGKRLSDKTVKKKYVQTKTTLEALLDQFYSEYH</sequence>
<reference evidence="4 6" key="2">
    <citation type="submission" date="2013-03" db="EMBL/GenBank/DDBJ databases">
        <title>The Genome Sequence of Enterococcus moraviensis BAA-383 (PacBio/Illumina hybrid assembly).</title>
        <authorList>
            <consortium name="The Broad Institute Genomics Platform"/>
            <consortium name="The Broad Institute Genome Sequencing Center for Infectious Disease"/>
            <person name="Earl A."/>
            <person name="Russ C."/>
            <person name="Gilmore M."/>
            <person name="Surin D."/>
            <person name="Walker B."/>
            <person name="Young S."/>
            <person name="Zeng Q."/>
            <person name="Gargeya S."/>
            <person name="Fitzgerald M."/>
            <person name="Haas B."/>
            <person name="Abouelleil A."/>
            <person name="Allen A.W."/>
            <person name="Alvarado L."/>
            <person name="Arachchi H.M."/>
            <person name="Berlin A.M."/>
            <person name="Chapman S.B."/>
            <person name="Gainer-Dewar J."/>
            <person name="Goldberg J."/>
            <person name="Griggs A."/>
            <person name="Gujja S."/>
            <person name="Hansen M."/>
            <person name="Howarth C."/>
            <person name="Imamovic A."/>
            <person name="Ireland A."/>
            <person name="Larimer J."/>
            <person name="McCowan C."/>
            <person name="Murphy C."/>
            <person name="Pearson M."/>
            <person name="Poon T.W."/>
            <person name="Priest M."/>
            <person name="Roberts A."/>
            <person name="Saif S."/>
            <person name="Shea T."/>
            <person name="Sisk P."/>
            <person name="Sykes S."/>
            <person name="Wortman J."/>
            <person name="Nusbaum C."/>
            <person name="Birren B."/>
        </authorList>
    </citation>
    <scope>NUCLEOTIDE SEQUENCE [LARGE SCALE GENOMIC DNA]</scope>
    <source>
        <strain evidence="4 6">ATCC BAA-383</strain>
    </source>
</reference>
<dbReference type="GO" id="GO:0003677">
    <property type="term" value="F:DNA binding"/>
    <property type="evidence" value="ECO:0007669"/>
    <property type="project" value="InterPro"/>
</dbReference>
<dbReference type="AlphaFoldDB" id="R2T2C6"/>
<comment type="caution">
    <text evidence="3">The sequence shown here is derived from an EMBL/GenBank/DDBJ whole genome shotgun (WGS) entry which is preliminary data.</text>
</comment>
<dbReference type="RefSeq" id="WP_010765338.1">
    <property type="nucleotide sequence ID" value="NZ_ASWB01000002.1"/>
</dbReference>
<keyword evidence="1" id="KW-0175">Coiled coil</keyword>
<dbReference type="Gene3D" id="1.10.260.40">
    <property type="entry name" value="lambda repressor-like DNA-binding domains"/>
    <property type="match status" value="1"/>
</dbReference>
<evidence type="ECO:0000313" key="6">
    <source>
        <dbReference type="Proteomes" id="UP000014157"/>
    </source>
</evidence>
<keyword evidence="6" id="KW-1185">Reference proteome</keyword>
<dbReference type="PATRIC" id="fig|1158609.3.peg.1917"/>
<dbReference type="eggNOG" id="COG2944">
    <property type="taxonomic scope" value="Bacteria"/>
</dbReference>
<gene>
    <name evidence="4" type="ORF">I586_01934</name>
    <name evidence="3" type="ORF">UAY_01968</name>
</gene>
<evidence type="ECO:0000256" key="1">
    <source>
        <dbReference type="SAM" id="Coils"/>
    </source>
</evidence>
<accession>R2T2C6</accession>
<evidence type="ECO:0000259" key="2">
    <source>
        <dbReference type="PROSITE" id="PS50943"/>
    </source>
</evidence>
<proteinExistence type="predicted"/>
<protein>
    <recommendedName>
        <fullName evidence="2">HTH cro/C1-type domain-containing protein</fullName>
    </recommendedName>
</protein>
<dbReference type="EMBL" id="AJAS01000015">
    <property type="protein sequence ID" value="EOH99191.1"/>
    <property type="molecule type" value="Genomic_DNA"/>
</dbReference>
<evidence type="ECO:0000313" key="4">
    <source>
        <dbReference type="EMBL" id="EOT72126.1"/>
    </source>
</evidence>
<dbReference type="Proteomes" id="UP000013781">
    <property type="component" value="Unassembled WGS sequence"/>
</dbReference>
<dbReference type="OrthoDB" id="2055733at2"/>
<dbReference type="STRING" id="155617.RV09_GL002658"/>
<dbReference type="SUPFAM" id="SSF47413">
    <property type="entry name" value="lambda repressor-like DNA-binding domains"/>
    <property type="match status" value="1"/>
</dbReference>
<dbReference type="PROSITE" id="PS50943">
    <property type="entry name" value="HTH_CROC1"/>
    <property type="match status" value="1"/>
</dbReference>
<dbReference type="InterPro" id="IPR010982">
    <property type="entry name" value="Lambda_DNA-bd_dom_sf"/>
</dbReference>
<organism evidence="3 5">
    <name type="scientific">Enterococcus moraviensis ATCC BAA-383</name>
    <dbReference type="NCBI Taxonomy" id="1158609"/>
    <lineage>
        <taxon>Bacteria</taxon>
        <taxon>Bacillati</taxon>
        <taxon>Bacillota</taxon>
        <taxon>Bacilli</taxon>
        <taxon>Lactobacillales</taxon>
        <taxon>Enterococcaceae</taxon>
        <taxon>Enterococcus</taxon>
    </lineage>
</organism>
<name>R2T2C6_9ENTE</name>
<dbReference type="SMART" id="SM00530">
    <property type="entry name" value="HTH_XRE"/>
    <property type="match status" value="1"/>
</dbReference>
<feature type="coiled-coil region" evidence="1">
    <location>
        <begin position="80"/>
        <end position="107"/>
    </location>
</feature>
<dbReference type="HOGENOM" id="CLU_092432_0_0_9"/>
<dbReference type="InterPro" id="IPR001387">
    <property type="entry name" value="Cro/C1-type_HTH"/>
</dbReference>
<dbReference type="Pfam" id="PF01381">
    <property type="entry name" value="HTH_3"/>
    <property type="match status" value="1"/>
</dbReference>
<feature type="domain" description="HTH cro/C1-type" evidence="2">
    <location>
        <begin position="12"/>
        <end position="67"/>
    </location>
</feature>